<keyword evidence="3" id="KW-0863">Zinc-finger</keyword>
<evidence type="ECO:0000256" key="6">
    <source>
        <dbReference type="SAM" id="MobiDB-lite"/>
    </source>
</evidence>
<dbReference type="Gene3D" id="3.30.40.10">
    <property type="entry name" value="Zinc/RING finger domain, C3HC4 (zinc finger)"/>
    <property type="match status" value="1"/>
</dbReference>
<dbReference type="GO" id="GO:0016746">
    <property type="term" value="F:acyltransferase activity"/>
    <property type="evidence" value="ECO:0007669"/>
    <property type="project" value="UniProtKB-KW"/>
</dbReference>
<evidence type="ECO:0000259" key="9">
    <source>
        <dbReference type="Pfam" id="PF23209"/>
    </source>
</evidence>
<feature type="compositionally biased region" description="Basic and acidic residues" evidence="6">
    <location>
        <begin position="41"/>
        <end position="52"/>
    </location>
</feature>
<dbReference type="InterPro" id="IPR011011">
    <property type="entry name" value="Znf_FYVE_PHD"/>
</dbReference>
<dbReference type="InterPro" id="IPR013083">
    <property type="entry name" value="Znf_RING/FYVE/PHD"/>
</dbReference>
<dbReference type="Pfam" id="PF23209">
    <property type="entry name" value="IDM1_C"/>
    <property type="match status" value="1"/>
</dbReference>
<dbReference type="InterPro" id="IPR054292">
    <property type="entry name" value="DUF7028"/>
</dbReference>
<organism evidence="10 11">
    <name type="scientific">Striga asiatica</name>
    <name type="common">Asiatic witchweed</name>
    <name type="synonym">Buchnera asiatica</name>
    <dbReference type="NCBI Taxonomy" id="4170"/>
    <lineage>
        <taxon>Eukaryota</taxon>
        <taxon>Viridiplantae</taxon>
        <taxon>Streptophyta</taxon>
        <taxon>Embryophyta</taxon>
        <taxon>Tracheophyta</taxon>
        <taxon>Spermatophyta</taxon>
        <taxon>Magnoliopsida</taxon>
        <taxon>eudicotyledons</taxon>
        <taxon>Gunneridae</taxon>
        <taxon>Pentapetalae</taxon>
        <taxon>asterids</taxon>
        <taxon>lamiids</taxon>
        <taxon>Lamiales</taxon>
        <taxon>Orobanchaceae</taxon>
        <taxon>Buchnereae</taxon>
        <taxon>Striga</taxon>
    </lineage>
</organism>
<dbReference type="GO" id="GO:0008270">
    <property type="term" value="F:zinc ion binding"/>
    <property type="evidence" value="ECO:0007669"/>
    <property type="project" value="UniProtKB-KW"/>
</dbReference>
<dbReference type="InterPro" id="IPR042163">
    <property type="entry name" value="PHF12"/>
</dbReference>
<comment type="subcellular location">
    <subcellularLocation>
        <location evidence="1">Nucleus</location>
    </subcellularLocation>
</comment>
<keyword evidence="10" id="KW-0012">Acyltransferase</keyword>
<dbReference type="OrthoDB" id="429143at2759"/>
<feature type="compositionally biased region" description="Polar residues" evidence="6">
    <location>
        <begin position="1055"/>
        <end position="1066"/>
    </location>
</feature>
<dbReference type="PANTHER" id="PTHR46309">
    <property type="entry name" value="PHD FINGER PROTEIN 12"/>
    <property type="match status" value="1"/>
</dbReference>
<feature type="domain" description="Tify" evidence="7">
    <location>
        <begin position="523"/>
        <end position="573"/>
    </location>
</feature>
<feature type="compositionally biased region" description="Polar residues" evidence="6">
    <location>
        <begin position="1015"/>
        <end position="1032"/>
    </location>
</feature>
<comment type="caution">
    <text evidence="10">The sequence shown here is derived from an EMBL/GenBank/DDBJ whole genome shotgun (WGS) entry which is preliminary data.</text>
</comment>
<feature type="region of interest" description="Disordered" evidence="6">
    <location>
        <begin position="1"/>
        <end position="109"/>
    </location>
</feature>
<feature type="compositionally biased region" description="Polar residues" evidence="6">
    <location>
        <begin position="996"/>
        <end position="1006"/>
    </location>
</feature>
<dbReference type="GO" id="GO:0005634">
    <property type="term" value="C:nucleus"/>
    <property type="evidence" value="ECO:0007669"/>
    <property type="project" value="UniProtKB-SubCell"/>
</dbReference>
<feature type="domain" description="DUF7028" evidence="8">
    <location>
        <begin position="316"/>
        <end position="376"/>
    </location>
</feature>
<feature type="compositionally biased region" description="Basic and acidic residues" evidence="6">
    <location>
        <begin position="245"/>
        <end position="278"/>
    </location>
</feature>
<dbReference type="GO" id="GO:0006357">
    <property type="term" value="P:regulation of transcription by RNA polymerase II"/>
    <property type="evidence" value="ECO:0007669"/>
    <property type="project" value="TreeGrafter"/>
</dbReference>
<evidence type="ECO:0000256" key="5">
    <source>
        <dbReference type="ARBA" id="ARBA00023242"/>
    </source>
</evidence>
<feature type="region of interest" description="Disordered" evidence="6">
    <location>
        <begin position="162"/>
        <end position="192"/>
    </location>
</feature>
<dbReference type="InterPro" id="IPR032308">
    <property type="entry name" value="TDBD"/>
</dbReference>
<reference evidence="11" key="1">
    <citation type="journal article" date="2019" name="Curr. Biol.">
        <title>Genome Sequence of Striga asiatica Provides Insight into the Evolution of Plant Parasitism.</title>
        <authorList>
            <person name="Yoshida S."/>
            <person name="Kim S."/>
            <person name="Wafula E.K."/>
            <person name="Tanskanen J."/>
            <person name="Kim Y.M."/>
            <person name="Honaas L."/>
            <person name="Yang Z."/>
            <person name="Spallek T."/>
            <person name="Conn C.E."/>
            <person name="Ichihashi Y."/>
            <person name="Cheong K."/>
            <person name="Cui S."/>
            <person name="Der J.P."/>
            <person name="Gundlach H."/>
            <person name="Jiao Y."/>
            <person name="Hori C."/>
            <person name="Ishida J.K."/>
            <person name="Kasahara H."/>
            <person name="Kiba T."/>
            <person name="Kim M.S."/>
            <person name="Koo N."/>
            <person name="Laohavisit A."/>
            <person name="Lee Y.H."/>
            <person name="Lumba S."/>
            <person name="McCourt P."/>
            <person name="Mortimer J.C."/>
            <person name="Mutuku J.M."/>
            <person name="Nomura T."/>
            <person name="Sasaki-Sekimoto Y."/>
            <person name="Seto Y."/>
            <person name="Wang Y."/>
            <person name="Wakatake T."/>
            <person name="Sakakibara H."/>
            <person name="Demura T."/>
            <person name="Yamaguchi S."/>
            <person name="Yoneyama K."/>
            <person name="Manabe R.I."/>
            <person name="Nelson D.C."/>
            <person name="Schulman A.H."/>
            <person name="Timko M.P."/>
            <person name="dePamphilis C.W."/>
            <person name="Choi D."/>
            <person name="Shirasu K."/>
        </authorList>
    </citation>
    <scope>NUCLEOTIDE SEQUENCE [LARGE SCALE GENOMIC DNA]</scope>
    <source>
        <strain evidence="11">cv. UVA1</strain>
    </source>
</reference>
<feature type="region of interest" description="Disordered" evidence="6">
    <location>
        <begin position="245"/>
        <end position="323"/>
    </location>
</feature>
<dbReference type="AlphaFoldDB" id="A0A5A7PI91"/>
<feature type="compositionally biased region" description="Basic and acidic residues" evidence="6">
    <location>
        <begin position="308"/>
        <end position="323"/>
    </location>
</feature>
<feature type="compositionally biased region" description="Basic and acidic residues" evidence="6">
    <location>
        <begin position="984"/>
        <end position="994"/>
    </location>
</feature>
<evidence type="ECO:0000313" key="10">
    <source>
        <dbReference type="EMBL" id="GER32328.1"/>
    </source>
</evidence>
<feature type="region of interest" description="Disordered" evidence="6">
    <location>
        <begin position="380"/>
        <end position="483"/>
    </location>
</feature>
<dbReference type="Proteomes" id="UP000325081">
    <property type="component" value="Unassembled WGS sequence"/>
</dbReference>
<evidence type="ECO:0000259" key="7">
    <source>
        <dbReference type="Pfam" id="PF16135"/>
    </source>
</evidence>
<dbReference type="GO" id="GO:0003714">
    <property type="term" value="F:transcription corepressor activity"/>
    <property type="evidence" value="ECO:0007669"/>
    <property type="project" value="InterPro"/>
</dbReference>
<evidence type="ECO:0000256" key="3">
    <source>
        <dbReference type="ARBA" id="ARBA00022771"/>
    </source>
</evidence>
<accession>A0A5A7PI91</accession>
<feature type="compositionally biased region" description="Polar residues" evidence="6">
    <location>
        <begin position="1094"/>
        <end position="1108"/>
    </location>
</feature>
<feature type="compositionally biased region" description="Polar residues" evidence="6">
    <location>
        <begin position="456"/>
        <end position="466"/>
    </location>
</feature>
<proteinExistence type="predicted"/>
<dbReference type="EMBL" id="BKCP01004583">
    <property type="protein sequence ID" value="GER32328.1"/>
    <property type="molecule type" value="Genomic_DNA"/>
</dbReference>
<keyword evidence="2" id="KW-0479">Metal-binding</keyword>
<dbReference type="Pfam" id="PF22970">
    <property type="entry name" value="DUF7028"/>
    <property type="match status" value="1"/>
</dbReference>
<evidence type="ECO:0000313" key="11">
    <source>
        <dbReference type="Proteomes" id="UP000325081"/>
    </source>
</evidence>
<dbReference type="SUPFAM" id="SSF57903">
    <property type="entry name" value="FYVE/PHD zinc finger"/>
    <property type="match status" value="1"/>
</dbReference>
<evidence type="ECO:0000259" key="8">
    <source>
        <dbReference type="Pfam" id="PF22970"/>
    </source>
</evidence>
<dbReference type="PANTHER" id="PTHR46309:SF1">
    <property type="entry name" value="PHD FINGER PROTEIN 12"/>
    <property type="match status" value="1"/>
</dbReference>
<gene>
    <name evidence="10" type="ORF">STAS_08393</name>
</gene>
<dbReference type="Pfam" id="PF16135">
    <property type="entry name" value="TDBD"/>
    <property type="match status" value="1"/>
</dbReference>
<evidence type="ECO:0000256" key="2">
    <source>
        <dbReference type="ARBA" id="ARBA00022723"/>
    </source>
</evidence>
<feature type="domain" description="Increased DNA methylation 1 C-terminal" evidence="9">
    <location>
        <begin position="744"/>
        <end position="884"/>
    </location>
</feature>
<keyword evidence="11" id="KW-1185">Reference proteome</keyword>
<feature type="compositionally biased region" description="Polar residues" evidence="6">
    <location>
        <begin position="895"/>
        <end position="906"/>
    </location>
</feature>
<feature type="region of interest" description="Disordered" evidence="6">
    <location>
        <begin position="895"/>
        <end position="957"/>
    </location>
</feature>
<sequence>MTMERSAKAGILKKKGPSGCLVIKKKSGNKNSGGGSGGLYDDSKAKERDRLLETYSGSGSGTGTSSSSGSSDEDVPLEFMRRKVSERRSDNGLKSHKKESLENREFSGGRKRSSLELFDFDEYDEFDPKTMRNLYVEDRFEKIERKYSGNVMKGFGSGLSNRNFHHSGSGSKMGLKGENVKHSKKHAVDDDDDDDMPIFLLRSKIQKTAGEPIRVQGKNGVLKVMVKKKKKVDFSSQAKNDDTIELKEGKASRSDDAAKKDLFADNEKSAEKEKKEKVNGSIQVYKSKKRMKKEQERSSPPKNFTPIKGKEGKAQRGGSTEKQKLREKLRGMLVDAGWTIDYRPRRNRDYLDAVYISPGGTAYWSITKAHEALKKQLVDEDGKNSSEMGSPLFAPLPEDLINKLTRQTKRKVKDGAKRKRKKDKRAETSDSDEDDESIEGSPKRKREKVRVDRSSKGLSSKATGSCTLMVRGHDNGDSSDSDEYVPYSGKRTVLSWLIDSGKARLSEKVQYMNQKRSRVMLEGWITREGIHCGCCSKILTVSKFEVHAGSKLRQPFHNIFLESGSSLLQCQVDAWNSQDEALLQDFCSVRVDGDDPDDDTCGICGDGGDLICCDSCPSTFHQIYHKSCGEHSNALPLNSDGASFCGVKCQEVLCIGFPMSSYSTRDSELLNILSIVLYVNVFLHLQLFDHLQKILGVRHELEAGFSWSLIQRKDVSDASQSGFSLRVECNSKLAVALSIMDECFLPIIDRKSGMNLVHNVVYNCGTNLRFQAYKIFYMLSLCNWGDEIISAASIRLHGDRLAEMPFIGTREIYRRQGMCRRLLSAIETELSSLKVGRLIIPTISEHMNTWIRVFDFEKLEDLHKKEIKSMNMLVFPGTDMLQKQLVKQENSDGVNVSITMNNQPRSPISVEKPDKEANSDSGPGLKPKTNEEAESVDSPSPQTIIPPSAAVHKSDNEAPPLSAAVISECAHHSLHTQETTLQKPEIEIEHRESPDNSECSPNQAETNACKIETPSLDSVSGVTVESSKSGNAELNVEVAEDAGPTKTEDEGVKGSESTHNQLQLLVSSEMPDRQESSNCGPCLESKANNKVESLDSVSAQTTVPSMTTDEQDKSAHPVSDAISESEPKDN</sequence>
<keyword evidence="4" id="KW-0862">Zinc</keyword>
<evidence type="ECO:0000256" key="4">
    <source>
        <dbReference type="ARBA" id="ARBA00022833"/>
    </source>
</evidence>
<evidence type="ECO:0000256" key="1">
    <source>
        <dbReference type="ARBA" id="ARBA00004123"/>
    </source>
</evidence>
<feature type="region of interest" description="Disordered" evidence="6">
    <location>
        <begin position="975"/>
        <end position="1130"/>
    </location>
</feature>
<keyword evidence="5" id="KW-0539">Nucleus</keyword>
<dbReference type="InterPro" id="IPR056511">
    <property type="entry name" value="IDM1_C"/>
</dbReference>
<protein>
    <submittedName>
        <fullName evidence="10">Acyl-CoA N-acyltransferase</fullName>
    </submittedName>
</protein>
<feature type="compositionally biased region" description="Acidic residues" evidence="6">
    <location>
        <begin position="429"/>
        <end position="438"/>
    </location>
</feature>
<feature type="compositionally biased region" description="Basic residues" evidence="6">
    <location>
        <begin position="406"/>
        <end position="423"/>
    </location>
</feature>
<feature type="compositionally biased region" description="Basic and acidic residues" evidence="6">
    <location>
        <begin position="79"/>
        <end position="108"/>
    </location>
</feature>
<name>A0A5A7PI91_STRAF</name>
<keyword evidence="10" id="KW-0808">Transferase</keyword>